<dbReference type="Pfam" id="PF04099">
    <property type="entry name" value="Sybindin"/>
    <property type="match status" value="1"/>
</dbReference>
<keyword evidence="9" id="KW-1185">Reference proteome</keyword>
<sequence>MNYDKQNLFFMLINPYGQLIFNKKALINNNKNEKKNILDNSNDNRMQSIVSEGFRISCFHTITNLRFVLVTEPNKSQDESIFLLQEIYRVYSDYVSKDPFYVQGQPIKSAQFNKEVIQLLQEK</sequence>
<dbReference type="InterPro" id="IPR011012">
    <property type="entry name" value="Longin-like_dom_sf"/>
</dbReference>
<organism evidence="8 9">
    <name type="scientific">Pseudocohnilembus persalinus</name>
    <name type="common">Ciliate</name>
    <dbReference type="NCBI Taxonomy" id="266149"/>
    <lineage>
        <taxon>Eukaryota</taxon>
        <taxon>Sar</taxon>
        <taxon>Alveolata</taxon>
        <taxon>Ciliophora</taxon>
        <taxon>Intramacronucleata</taxon>
        <taxon>Oligohymenophorea</taxon>
        <taxon>Scuticociliatia</taxon>
        <taxon>Philasterida</taxon>
        <taxon>Pseudocohnilembidae</taxon>
        <taxon>Pseudocohnilembus</taxon>
    </lineage>
</organism>
<evidence type="ECO:0000256" key="5">
    <source>
        <dbReference type="ARBA" id="ARBA00023034"/>
    </source>
</evidence>
<reference evidence="8 9" key="1">
    <citation type="journal article" date="2015" name="Sci. Rep.">
        <title>Genome of the facultative scuticociliatosis pathogen Pseudocohnilembus persalinus provides insight into its virulence through horizontal gene transfer.</title>
        <authorList>
            <person name="Xiong J."/>
            <person name="Wang G."/>
            <person name="Cheng J."/>
            <person name="Tian M."/>
            <person name="Pan X."/>
            <person name="Warren A."/>
            <person name="Jiang C."/>
            <person name="Yuan D."/>
            <person name="Miao W."/>
        </authorList>
    </citation>
    <scope>NUCLEOTIDE SEQUENCE [LARGE SCALE GENOMIC DNA]</scope>
    <source>
        <strain evidence="8">36N120E</strain>
    </source>
</reference>
<dbReference type="GO" id="GO:0005783">
    <property type="term" value="C:endoplasmic reticulum"/>
    <property type="evidence" value="ECO:0007669"/>
    <property type="project" value="UniProtKB-SubCell"/>
</dbReference>
<dbReference type="SUPFAM" id="SSF64356">
    <property type="entry name" value="SNARE-like"/>
    <property type="match status" value="1"/>
</dbReference>
<dbReference type="Gene3D" id="3.30.450.70">
    <property type="match status" value="1"/>
</dbReference>
<evidence type="ECO:0000256" key="4">
    <source>
        <dbReference type="ARBA" id="ARBA00022892"/>
    </source>
</evidence>
<comment type="subcellular location">
    <subcellularLocation>
        <location evidence="7">Endoplasmic reticulum</location>
    </subcellularLocation>
    <subcellularLocation>
        <location evidence="7">Golgi apparatus</location>
        <location evidence="7">cis-Golgi network</location>
    </subcellularLocation>
    <subcellularLocation>
        <location evidence="1">Golgi apparatus</location>
    </subcellularLocation>
</comment>
<evidence type="ECO:0000313" key="9">
    <source>
        <dbReference type="Proteomes" id="UP000054937"/>
    </source>
</evidence>
<dbReference type="GO" id="GO:0005794">
    <property type="term" value="C:Golgi apparatus"/>
    <property type="evidence" value="ECO:0007669"/>
    <property type="project" value="UniProtKB-SubCell"/>
</dbReference>
<evidence type="ECO:0000256" key="7">
    <source>
        <dbReference type="RuleBase" id="RU366065"/>
    </source>
</evidence>
<accession>A0A0V0QTF0</accession>
<keyword evidence="2 7" id="KW-0813">Transport</keyword>
<evidence type="ECO:0000256" key="6">
    <source>
        <dbReference type="ARBA" id="ARBA00038179"/>
    </source>
</evidence>
<dbReference type="OrthoDB" id="284639at2759"/>
<keyword evidence="3 7" id="KW-0256">Endoplasmic reticulum</keyword>
<dbReference type="Proteomes" id="UP000054937">
    <property type="component" value="Unassembled WGS sequence"/>
</dbReference>
<dbReference type="InterPro" id="IPR007233">
    <property type="entry name" value="TRAPPC"/>
</dbReference>
<dbReference type="SMART" id="SM01399">
    <property type="entry name" value="Sybindin"/>
    <property type="match status" value="1"/>
</dbReference>
<proteinExistence type="inferred from homology"/>
<evidence type="ECO:0000313" key="8">
    <source>
        <dbReference type="EMBL" id="KRX05586.1"/>
    </source>
</evidence>
<comment type="caution">
    <text evidence="8">The sequence shown here is derived from an EMBL/GenBank/DDBJ whole genome shotgun (WGS) entry which is preliminary data.</text>
</comment>
<comment type="similarity">
    <text evidence="6">Belongs to the TRAPP small subunits family. TRAPPC4 subfamily.</text>
</comment>
<keyword evidence="5 7" id="KW-0333">Golgi apparatus</keyword>
<gene>
    <name evidence="8" type="ORF">PPERSA_12764</name>
</gene>
<protein>
    <recommendedName>
        <fullName evidence="7">Trafficking protein particle complex subunit</fullName>
    </recommendedName>
</protein>
<dbReference type="EMBL" id="LDAU01000106">
    <property type="protein sequence ID" value="KRX05586.1"/>
    <property type="molecule type" value="Genomic_DNA"/>
</dbReference>
<dbReference type="GO" id="GO:0006888">
    <property type="term" value="P:endoplasmic reticulum to Golgi vesicle-mediated transport"/>
    <property type="evidence" value="ECO:0007669"/>
    <property type="project" value="UniProtKB-UniRule"/>
</dbReference>
<dbReference type="FunCoup" id="A0A0V0QTF0">
    <property type="interactions" value="79"/>
</dbReference>
<comment type="subunit">
    <text evidence="7">Part of the multisubunit transport protein particle (TRAPP) complex.</text>
</comment>
<evidence type="ECO:0000256" key="3">
    <source>
        <dbReference type="ARBA" id="ARBA00022824"/>
    </source>
</evidence>
<dbReference type="AlphaFoldDB" id="A0A0V0QTF0"/>
<keyword evidence="4 7" id="KW-0931">ER-Golgi transport</keyword>
<name>A0A0V0QTF0_PSEPJ</name>
<evidence type="ECO:0000256" key="1">
    <source>
        <dbReference type="ARBA" id="ARBA00004555"/>
    </source>
</evidence>
<dbReference type="PANTHER" id="PTHR23249:SF15">
    <property type="entry name" value="TRAFFICKING PROTEIN PARTICLE COMPLEX SUBUNIT 4"/>
    <property type="match status" value="1"/>
</dbReference>
<dbReference type="PANTHER" id="PTHR23249">
    <property type="entry name" value="TRAFFICKING PROTEIN PARTICLE COMPLEX SUBUNIT"/>
    <property type="match status" value="1"/>
</dbReference>
<dbReference type="InParanoid" id="A0A0V0QTF0"/>
<dbReference type="GO" id="GO:0030008">
    <property type="term" value="C:TRAPP complex"/>
    <property type="evidence" value="ECO:0007669"/>
    <property type="project" value="UniProtKB-UniRule"/>
</dbReference>
<evidence type="ECO:0000256" key="2">
    <source>
        <dbReference type="ARBA" id="ARBA00022448"/>
    </source>
</evidence>